<dbReference type="Pfam" id="PF05494">
    <property type="entry name" value="MlaC"/>
    <property type="match status" value="1"/>
</dbReference>
<dbReference type="EMBL" id="RBIG01000004">
    <property type="protein sequence ID" value="RKQ68122.1"/>
    <property type="molecule type" value="Genomic_DNA"/>
</dbReference>
<dbReference type="InterPro" id="IPR042245">
    <property type="entry name" value="Tgt2/MlaC_sf"/>
</dbReference>
<name>A0A420WB14_9PROT</name>
<protein>
    <submittedName>
        <fullName evidence="2">Phospholipid transport system substrate-binding protein</fullName>
    </submittedName>
</protein>
<dbReference type="Proteomes" id="UP000277424">
    <property type="component" value="Unassembled WGS sequence"/>
</dbReference>
<reference evidence="2 3" key="1">
    <citation type="submission" date="2018-10" db="EMBL/GenBank/DDBJ databases">
        <title>Comparative analysis of microorganisms from saline springs in Andes Mountain Range, Colombia.</title>
        <authorList>
            <person name="Rubin E."/>
        </authorList>
    </citation>
    <scope>NUCLEOTIDE SEQUENCE [LARGE SCALE GENOMIC DNA]</scope>
    <source>
        <strain evidence="2 3">USBA 36</strain>
    </source>
</reference>
<organism evidence="2 3">
    <name type="scientific">Oceanibaculum indicum</name>
    <dbReference type="NCBI Taxonomy" id="526216"/>
    <lineage>
        <taxon>Bacteria</taxon>
        <taxon>Pseudomonadati</taxon>
        <taxon>Pseudomonadota</taxon>
        <taxon>Alphaproteobacteria</taxon>
        <taxon>Rhodospirillales</taxon>
        <taxon>Oceanibaculaceae</taxon>
        <taxon>Oceanibaculum</taxon>
    </lineage>
</organism>
<dbReference type="PANTHER" id="PTHR36573:SF1">
    <property type="entry name" value="INTERMEMBRANE PHOSPHOLIPID TRANSPORT SYSTEM BINDING PROTEIN MLAC"/>
    <property type="match status" value="1"/>
</dbReference>
<gene>
    <name evidence="2" type="ORF">BCL74_3441</name>
</gene>
<comment type="caution">
    <text evidence="2">The sequence shown here is derived from an EMBL/GenBank/DDBJ whole genome shotgun (WGS) entry which is preliminary data.</text>
</comment>
<evidence type="ECO:0000313" key="2">
    <source>
        <dbReference type="EMBL" id="RKQ68122.1"/>
    </source>
</evidence>
<evidence type="ECO:0000256" key="1">
    <source>
        <dbReference type="SAM" id="SignalP"/>
    </source>
</evidence>
<proteinExistence type="predicted"/>
<dbReference type="AlphaFoldDB" id="A0A420WB14"/>
<evidence type="ECO:0000313" key="3">
    <source>
        <dbReference type="Proteomes" id="UP000277424"/>
    </source>
</evidence>
<dbReference type="Gene3D" id="3.10.450.710">
    <property type="entry name" value="Tgt2/MlaC"/>
    <property type="match status" value="1"/>
</dbReference>
<accession>A0A420WB14</accession>
<dbReference type="PANTHER" id="PTHR36573">
    <property type="entry name" value="INTERMEMBRANE PHOSPHOLIPID TRANSPORT SYSTEM BINDING PROTEIN MLAC"/>
    <property type="match status" value="1"/>
</dbReference>
<sequence>MTAISFRTTVLAVFMVIGLSAGTALADGVDAAKGFIQTLGDKAVSTIAATQQDEEARLRQFRSLLNDNFDVPGIGRFVLGRYWRVATPEQRDEYLKLFEESIIRTYARRFSDYSGETIAVEKARKDGEDFILVDSVIQRPTGGPVAVTWRLLGQGKDFKIVDVVVEGVSMSVTQRSDFASVIQSGGGNIEALLKVMRERLGKA</sequence>
<keyword evidence="1" id="KW-0732">Signal</keyword>
<feature type="chain" id="PRO_5019575034" evidence="1">
    <location>
        <begin position="27"/>
        <end position="203"/>
    </location>
</feature>
<dbReference type="RefSeq" id="WP_183078023.1">
    <property type="nucleotide sequence ID" value="NZ_RBIG01000004.1"/>
</dbReference>
<dbReference type="InterPro" id="IPR008869">
    <property type="entry name" value="MlaC/ttg2D"/>
</dbReference>
<feature type="signal peptide" evidence="1">
    <location>
        <begin position="1"/>
        <end position="26"/>
    </location>
</feature>